<dbReference type="AlphaFoldDB" id="A0A6G4A7Z8"/>
<dbReference type="RefSeq" id="WP_163954234.1">
    <property type="nucleotide sequence ID" value="NZ_JAAIKC010000031.1"/>
</dbReference>
<comment type="caution">
    <text evidence="1">The sequence shown here is derived from an EMBL/GenBank/DDBJ whole genome shotgun (WGS) entry which is preliminary data.</text>
</comment>
<sequence length="211" mass="25046">MKQIYKKIQDEVESFYEWSNSQVKEYEWDSMYPNWTRAYTYSVELFNNEDFNTWNDEIINNVLYLIARDNECEEISSNLVNYPELLLFLAKKGLHYNESDTRWQLAHYLGEIESASNDVELLLTEYYRDSNEYVMRRSLLALGNIKSKYAEQFAIISWNTGMEYQKIAALQVLNKINSVELIRFLELGENDKSEHVKSNVKNIRDSRGLNL</sequence>
<dbReference type="Gene3D" id="1.25.10.10">
    <property type="entry name" value="Leucine-rich Repeat Variant"/>
    <property type="match status" value="1"/>
</dbReference>
<reference evidence="1" key="1">
    <citation type="submission" date="2020-02" db="EMBL/GenBank/DDBJ databases">
        <authorList>
            <person name="Shen X.-R."/>
            <person name="Zhang Y.-X."/>
        </authorList>
    </citation>
    <scope>NUCLEOTIDE SEQUENCE</scope>
    <source>
        <strain evidence="1">SYP-B3998</strain>
    </source>
</reference>
<gene>
    <name evidence="1" type="ORF">GK047_29025</name>
</gene>
<accession>A0A6G4A7Z8</accession>
<dbReference type="EMBL" id="JAAIKC010000031">
    <property type="protein sequence ID" value="NEW09929.1"/>
    <property type="molecule type" value="Genomic_DNA"/>
</dbReference>
<evidence type="ECO:0000313" key="1">
    <source>
        <dbReference type="EMBL" id="NEW09929.1"/>
    </source>
</evidence>
<name>A0A6G4A7Z8_9BACL</name>
<organism evidence="1">
    <name type="scientific">Paenibacillus sp. SYP-B3998</name>
    <dbReference type="NCBI Taxonomy" id="2678564"/>
    <lineage>
        <taxon>Bacteria</taxon>
        <taxon>Bacillati</taxon>
        <taxon>Bacillota</taxon>
        <taxon>Bacilli</taxon>
        <taxon>Bacillales</taxon>
        <taxon>Paenibacillaceae</taxon>
        <taxon>Paenibacillus</taxon>
    </lineage>
</organism>
<dbReference type="InterPro" id="IPR011989">
    <property type="entry name" value="ARM-like"/>
</dbReference>
<dbReference type="SUPFAM" id="SSF48371">
    <property type="entry name" value="ARM repeat"/>
    <property type="match status" value="1"/>
</dbReference>
<protein>
    <submittedName>
        <fullName evidence="1">HEAT repeat domain-containing protein</fullName>
    </submittedName>
</protein>
<proteinExistence type="predicted"/>
<dbReference type="InterPro" id="IPR016024">
    <property type="entry name" value="ARM-type_fold"/>
</dbReference>